<feature type="compositionally biased region" description="Basic and acidic residues" evidence="1">
    <location>
        <begin position="33"/>
        <end position="60"/>
    </location>
</feature>
<gene>
    <name evidence="3" type="ORF">MCAPa_2960</name>
</gene>
<feature type="compositionally biased region" description="Basic and acidic residues" evidence="1">
    <location>
        <begin position="105"/>
        <end position="114"/>
    </location>
</feature>
<feature type="chain" id="PRO_5001774711" description="Lipoprotein" evidence="2">
    <location>
        <begin position="21"/>
        <end position="521"/>
    </location>
</feature>
<evidence type="ECO:0000313" key="4">
    <source>
        <dbReference type="Proteomes" id="UP000028533"/>
    </source>
</evidence>
<dbReference type="Proteomes" id="UP000028533">
    <property type="component" value="Unassembled WGS sequence"/>
</dbReference>
<protein>
    <recommendedName>
        <fullName evidence="5">Lipoprotein</fullName>
    </recommendedName>
</protein>
<proteinExistence type="predicted"/>
<keyword evidence="2" id="KW-0732">Signal</keyword>
<accession>A0A084EQJ5</accession>
<feature type="region of interest" description="Disordered" evidence="1">
    <location>
        <begin position="25"/>
        <end position="114"/>
    </location>
</feature>
<feature type="signal peptide" evidence="2">
    <location>
        <begin position="1"/>
        <end position="20"/>
    </location>
</feature>
<evidence type="ECO:0000313" key="3">
    <source>
        <dbReference type="EMBL" id="KEZ20237.1"/>
    </source>
</evidence>
<evidence type="ECO:0000256" key="2">
    <source>
        <dbReference type="SAM" id="SignalP"/>
    </source>
</evidence>
<evidence type="ECO:0000256" key="1">
    <source>
        <dbReference type="SAM" id="MobiDB-lite"/>
    </source>
</evidence>
<dbReference type="InterPro" id="IPR019992">
    <property type="entry name" value="Mycoides_lipoprot_LppA/p72"/>
</dbReference>
<dbReference type="PROSITE" id="PS51257">
    <property type="entry name" value="PROKAR_LIPOPROTEIN"/>
    <property type="match status" value="1"/>
</dbReference>
<feature type="compositionally biased region" description="Basic and acidic residues" evidence="1">
    <location>
        <begin position="68"/>
        <end position="97"/>
    </location>
</feature>
<dbReference type="NCBIfam" id="TIGR03490">
    <property type="entry name" value="Mycoplas_LppA"/>
    <property type="match status" value="1"/>
</dbReference>
<name>A0A084EQJ5_MYCCA</name>
<dbReference type="EMBL" id="JFDO01000007">
    <property type="protein sequence ID" value="KEZ20237.1"/>
    <property type="molecule type" value="Genomic_DNA"/>
</dbReference>
<evidence type="ECO:0008006" key="5">
    <source>
        <dbReference type="Google" id="ProtNLM"/>
    </source>
</evidence>
<dbReference type="AlphaFoldDB" id="A0A084EQJ5"/>
<sequence length="521" mass="60014">MKITTKLLLSILPISSISLLSLVSCSTTSSNNKKPEKNRTDKTPEKEPEKLPENSKKPENTETNDQPNKSDSEKKPDTSDNKNNIEPKKPDSERENTDQPQADQPNHHNVDFSDLEKIETKLSYKSIKLYSDKDPRSAWFSLKNDLETFSNIFYRENKNLKNKYNLSFENNEPIYDFLKGVIDNVKVKFTNNKHSKIISFTLTDFKKTNTITNNKENYIKEKDELDNKFKGLYPSLVAFMLLYSEDPQSYKSLEQRTQAIGFEDLYYSNRNLFNNEYPGINQVTKKLLLEYNYDLSKIYKDRIIQAKFDDTKGTLGVKIEISNNQTDPKITKEPTLIKEFNIKGFRSIDFKDENKNVLSMTLLQSNLKEMIKEGSLKKTVELLKKHNNNFGVKMPLEQVERTRLKDELFKYLLVNVDDNSYHIYNPKQTLSLQKNSKNDNTSILGLAGNMSIYPFHTRITKESINKIFITLAKEDDGKLKVTIDFEVIIPIYSVGYSDLKSPGTGASIPLTLKVNSSALID</sequence>
<dbReference type="NCBIfam" id="NF045959">
    <property type="entry name" value="LppA_rel_LP"/>
    <property type="match status" value="1"/>
</dbReference>
<comment type="caution">
    <text evidence="3">The sequence shown here is derived from an EMBL/GenBank/DDBJ whole genome shotgun (WGS) entry which is preliminary data.</text>
</comment>
<reference evidence="3 4" key="1">
    <citation type="submission" date="2014-02" db="EMBL/GenBank/DDBJ databases">
        <title>Genome sequence of Mycoplasma capricolum subsp. capricolum strain 14232.</title>
        <authorList>
            <person name="Sirand-Pugnet P."/>
            <person name="Breton M."/>
            <person name="Dordet-Frisoni E."/>
            <person name="Baranowski E."/>
            <person name="Barre A."/>
            <person name="Couture C."/>
            <person name="Dupuy V."/>
            <person name="Gaurivaud P."/>
            <person name="Jacob D."/>
            <person name="Lemaitre C."/>
            <person name="Manso-Silvan L."/>
            <person name="Nikolski M."/>
            <person name="Nouvel L.-X."/>
            <person name="Poumarat F."/>
            <person name="Tardy F."/>
            <person name="Thebault P."/>
            <person name="Theil S."/>
            <person name="Citti C."/>
            <person name="Thiaucourt F."/>
            <person name="Blanchard A."/>
        </authorList>
    </citation>
    <scope>NUCLEOTIDE SEQUENCE [LARGE SCALE GENOMIC DNA]</scope>
    <source>
        <strain evidence="3 4">14232</strain>
    </source>
</reference>
<dbReference type="RefSeq" id="WP_036431522.1">
    <property type="nucleotide sequence ID" value="NZ_JFDO01000007.1"/>
</dbReference>
<organism evidence="3 4">
    <name type="scientific">Mycoplasma capricolum subsp. capricolum 14232</name>
    <dbReference type="NCBI Taxonomy" id="1188238"/>
    <lineage>
        <taxon>Bacteria</taxon>
        <taxon>Bacillati</taxon>
        <taxon>Mycoplasmatota</taxon>
        <taxon>Mollicutes</taxon>
        <taxon>Mycoplasmataceae</taxon>
        <taxon>Mycoplasma</taxon>
    </lineage>
</organism>